<dbReference type="Gene3D" id="2.40.50.140">
    <property type="entry name" value="Nucleic acid-binding proteins"/>
    <property type="match status" value="1"/>
</dbReference>
<feature type="compositionally biased region" description="Polar residues" evidence="6">
    <location>
        <begin position="312"/>
        <end position="324"/>
    </location>
</feature>
<keyword evidence="9" id="KW-1185">Reference proteome</keyword>
<keyword evidence="4" id="KW-0862">Zinc</keyword>
<dbReference type="GO" id="GO:0003677">
    <property type="term" value="F:DNA binding"/>
    <property type="evidence" value="ECO:0007669"/>
    <property type="project" value="UniProtKB-KW"/>
</dbReference>
<dbReference type="STRING" id="9233.A0A087R5W8"/>
<dbReference type="GO" id="GO:0005634">
    <property type="term" value="C:nucleus"/>
    <property type="evidence" value="ECO:0007669"/>
    <property type="project" value="TreeGrafter"/>
</dbReference>
<feature type="non-terminal residue" evidence="8">
    <location>
        <position position="419"/>
    </location>
</feature>
<proteinExistence type="inferred from homology"/>
<reference evidence="8 9" key="1">
    <citation type="submission" date="2014-04" db="EMBL/GenBank/DDBJ databases">
        <title>Genome evolution of avian class.</title>
        <authorList>
            <person name="Zhang G."/>
            <person name="Li C."/>
        </authorList>
    </citation>
    <scope>NUCLEOTIDE SEQUENCE [LARGE SCALE GENOMIC DNA]</scope>
    <source>
        <strain evidence="8">BGI_AS27</strain>
    </source>
</reference>
<accession>A0A087R5W8</accession>
<dbReference type="InterPro" id="IPR047192">
    <property type="entry name" value="Euk_RPA1_DBD_C"/>
</dbReference>
<keyword evidence="2" id="KW-0479">Metal-binding</keyword>
<evidence type="ECO:0000256" key="2">
    <source>
        <dbReference type="ARBA" id="ARBA00022723"/>
    </source>
</evidence>
<dbReference type="SUPFAM" id="SSF50249">
    <property type="entry name" value="Nucleic acid-binding proteins"/>
    <property type="match status" value="1"/>
</dbReference>
<evidence type="ECO:0000256" key="3">
    <source>
        <dbReference type="ARBA" id="ARBA00022771"/>
    </source>
</evidence>
<evidence type="ECO:0000313" key="8">
    <source>
        <dbReference type="EMBL" id="KFM08872.1"/>
    </source>
</evidence>
<name>A0A087R5W8_APTFO</name>
<dbReference type="Proteomes" id="UP000053286">
    <property type="component" value="Unassembled WGS sequence"/>
</dbReference>
<dbReference type="AlphaFoldDB" id="A0A087R5W8"/>
<dbReference type="EMBL" id="KL226136">
    <property type="protein sequence ID" value="KFM08872.1"/>
    <property type="molecule type" value="Genomic_DNA"/>
</dbReference>
<dbReference type="GO" id="GO:0008270">
    <property type="term" value="F:zinc ion binding"/>
    <property type="evidence" value="ECO:0007669"/>
    <property type="project" value="UniProtKB-KW"/>
</dbReference>
<keyword evidence="5" id="KW-0238">DNA-binding</keyword>
<dbReference type="InterPro" id="IPR013955">
    <property type="entry name" value="Rep_factor-A_C"/>
</dbReference>
<evidence type="ECO:0000256" key="1">
    <source>
        <dbReference type="ARBA" id="ARBA00005690"/>
    </source>
</evidence>
<keyword evidence="3" id="KW-0863">Zinc-finger</keyword>
<protein>
    <submittedName>
        <fullName evidence="8">Nitric oxide-inducible gene protein</fullName>
    </submittedName>
</protein>
<feature type="domain" description="Replication factor A C-terminal" evidence="7">
    <location>
        <begin position="9"/>
        <end position="95"/>
    </location>
</feature>
<evidence type="ECO:0000259" key="7">
    <source>
        <dbReference type="Pfam" id="PF08646"/>
    </source>
</evidence>
<dbReference type="InterPro" id="IPR012340">
    <property type="entry name" value="NA-bd_OB-fold"/>
</dbReference>
<feature type="region of interest" description="Disordered" evidence="6">
    <location>
        <begin position="303"/>
        <end position="328"/>
    </location>
</feature>
<dbReference type="GO" id="GO:1902230">
    <property type="term" value="P:negative regulation of intrinsic apoptotic signaling pathway in response to DNA damage"/>
    <property type="evidence" value="ECO:0007669"/>
    <property type="project" value="InterPro"/>
</dbReference>
<dbReference type="CDD" id="cd04476">
    <property type="entry name" value="RPA1_DBD_C"/>
    <property type="match status" value="1"/>
</dbReference>
<gene>
    <name evidence="8" type="ORF">AS27_03950</name>
</gene>
<comment type="similarity">
    <text evidence="1">Belongs to the replication factor A protein 1 family.</text>
</comment>
<dbReference type="Pfam" id="PF08646">
    <property type="entry name" value="Rep_fac-A_C"/>
    <property type="match status" value="1"/>
</dbReference>
<dbReference type="GO" id="GO:0005737">
    <property type="term" value="C:cytoplasm"/>
    <property type="evidence" value="ECO:0007669"/>
    <property type="project" value="TreeGrafter"/>
</dbReference>
<dbReference type="PANTHER" id="PTHR35537">
    <property type="entry name" value="DNA DAMAGE-INDUCIBLE APOPTOSIS SUPPRESSOR PROTEIN DDIAS"/>
    <property type="match status" value="1"/>
</dbReference>
<evidence type="ECO:0000313" key="9">
    <source>
        <dbReference type="Proteomes" id="UP000053286"/>
    </source>
</evidence>
<evidence type="ECO:0000256" key="6">
    <source>
        <dbReference type="SAM" id="MobiDB-lite"/>
    </source>
</evidence>
<dbReference type="PANTHER" id="PTHR35537:SF1">
    <property type="entry name" value="DNA DAMAGE-INDUCED APOPTOSIS SUPPRESSOR PROTEIN"/>
    <property type="match status" value="1"/>
</dbReference>
<sequence>MNSVRGLLAASVISIQNSCFIYPACQKCFSRLVLDSRRFNCLKCSCTGEAKDASYRYRLPLKIADKDDLFDITVFGNCLDPFFGVTAENLQRCIQDFNQLSGETNTDASPGVLVQAVETCFIGKRFIFGVKDCAREDGGHSAASSILQNCSRINRSTKNLTACQIFLPNTAVAGFTVISYFHRLLQLAKFRSCNNSSYVPDASSAPIDEPVSELSSLSSLSRSPCFVQSGGRESFLGSWQQSFSLTSSVAWVTAEDFPTLEVGKLVSEQHEQEGRPVSAESCSVSLNNQTLWDSQFCSSSVREGAKEEDNELSSQPSRTDSISATDKFKRVSSSKTECSHGNSSRLLQHPLEFGVKSIYPKTNSRNYSYPEKSHNSLFYKGDASASNHINVARVSQTDSMLWDELPFSESLNEFLARIE</sequence>
<organism evidence="8 9">
    <name type="scientific">Aptenodytes forsteri</name>
    <name type="common">Emperor penguin</name>
    <dbReference type="NCBI Taxonomy" id="9233"/>
    <lineage>
        <taxon>Eukaryota</taxon>
        <taxon>Metazoa</taxon>
        <taxon>Chordata</taxon>
        <taxon>Craniata</taxon>
        <taxon>Vertebrata</taxon>
        <taxon>Euteleostomi</taxon>
        <taxon>Archelosauria</taxon>
        <taxon>Archosauria</taxon>
        <taxon>Dinosauria</taxon>
        <taxon>Saurischia</taxon>
        <taxon>Theropoda</taxon>
        <taxon>Coelurosauria</taxon>
        <taxon>Aves</taxon>
        <taxon>Neognathae</taxon>
        <taxon>Neoaves</taxon>
        <taxon>Aequornithes</taxon>
        <taxon>Sphenisciformes</taxon>
        <taxon>Spheniscidae</taxon>
        <taxon>Aptenodytes</taxon>
    </lineage>
</organism>
<evidence type="ECO:0000256" key="4">
    <source>
        <dbReference type="ARBA" id="ARBA00022833"/>
    </source>
</evidence>
<dbReference type="InterPro" id="IPR043522">
    <property type="entry name" value="DDIAS"/>
</dbReference>
<evidence type="ECO:0000256" key="5">
    <source>
        <dbReference type="ARBA" id="ARBA00023125"/>
    </source>
</evidence>